<dbReference type="PANTHER" id="PTHR30193">
    <property type="entry name" value="ABC TRANSPORTER PERMEASE PROTEIN"/>
    <property type="match status" value="1"/>
</dbReference>
<feature type="transmembrane region" description="Helical" evidence="7">
    <location>
        <begin position="150"/>
        <end position="170"/>
    </location>
</feature>
<keyword evidence="6 7" id="KW-0472">Membrane</keyword>
<dbReference type="PROSITE" id="PS50928">
    <property type="entry name" value="ABC_TM1"/>
    <property type="match status" value="1"/>
</dbReference>
<feature type="domain" description="ABC transmembrane type-1" evidence="8">
    <location>
        <begin position="65"/>
        <end position="277"/>
    </location>
</feature>
<dbReference type="EMBL" id="JACBXQ010000002">
    <property type="protein sequence ID" value="MBG9986184.1"/>
    <property type="molecule type" value="Genomic_DNA"/>
</dbReference>
<dbReference type="Pfam" id="PF00528">
    <property type="entry name" value="BPD_transp_1"/>
    <property type="match status" value="1"/>
</dbReference>
<dbReference type="RefSeq" id="WP_197115097.1">
    <property type="nucleotide sequence ID" value="NZ_JACBXQ010000002.1"/>
</dbReference>
<evidence type="ECO:0000256" key="7">
    <source>
        <dbReference type="RuleBase" id="RU363032"/>
    </source>
</evidence>
<name>A0ABS0LQA3_9LACT</name>
<evidence type="ECO:0000256" key="2">
    <source>
        <dbReference type="ARBA" id="ARBA00022448"/>
    </source>
</evidence>
<proteinExistence type="inferred from homology"/>
<feature type="transmembrane region" description="Helical" evidence="7">
    <location>
        <begin position="256"/>
        <end position="280"/>
    </location>
</feature>
<feature type="transmembrane region" description="Helical" evidence="7">
    <location>
        <begin position="69"/>
        <end position="90"/>
    </location>
</feature>
<dbReference type="CDD" id="cd06261">
    <property type="entry name" value="TM_PBP2"/>
    <property type="match status" value="1"/>
</dbReference>
<feature type="transmembrane region" description="Helical" evidence="7">
    <location>
        <begin position="200"/>
        <end position="221"/>
    </location>
</feature>
<keyword evidence="4 7" id="KW-0812">Transmembrane</keyword>
<dbReference type="InterPro" id="IPR000515">
    <property type="entry name" value="MetI-like"/>
</dbReference>
<dbReference type="PANTHER" id="PTHR30193:SF37">
    <property type="entry name" value="INNER MEMBRANE ABC TRANSPORTER PERMEASE PROTEIN YCJO"/>
    <property type="match status" value="1"/>
</dbReference>
<feature type="transmembrane region" description="Helical" evidence="7">
    <location>
        <begin position="7"/>
        <end position="31"/>
    </location>
</feature>
<dbReference type="InterPro" id="IPR051393">
    <property type="entry name" value="ABC_transporter_permease"/>
</dbReference>
<evidence type="ECO:0000313" key="10">
    <source>
        <dbReference type="Proteomes" id="UP000721415"/>
    </source>
</evidence>
<dbReference type="SUPFAM" id="SSF161098">
    <property type="entry name" value="MetI-like"/>
    <property type="match status" value="1"/>
</dbReference>
<evidence type="ECO:0000256" key="1">
    <source>
        <dbReference type="ARBA" id="ARBA00004651"/>
    </source>
</evidence>
<dbReference type="InterPro" id="IPR035906">
    <property type="entry name" value="MetI-like_sf"/>
</dbReference>
<comment type="caution">
    <text evidence="9">The sequence shown here is derived from an EMBL/GenBank/DDBJ whole genome shotgun (WGS) entry which is preliminary data.</text>
</comment>
<gene>
    <name evidence="9" type="ORF">HZY91_04660</name>
</gene>
<dbReference type="Gene3D" id="1.10.3720.10">
    <property type="entry name" value="MetI-like"/>
    <property type="match status" value="1"/>
</dbReference>
<evidence type="ECO:0000256" key="5">
    <source>
        <dbReference type="ARBA" id="ARBA00022989"/>
    </source>
</evidence>
<feature type="transmembrane region" description="Helical" evidence="7">
    <location>
        <begin position="102"/>
        <end position="123"/>
    </location>
</feature>
<evidence type="ECO:0000256" key="4">
    <source>
        <dbReference type="ARBA" id="ARBA00022692"/>
    </source>
</evidence>
<protein>
    <submittedName>
        <fullName evidence="9">Sugar ABC transporter permease</fullName>
    </submittedName>
</protein>
<sequence length="288" mass="32592">MKNKIKPYLLILPSIIIFLLFSILPLIYMFYLSIHKGSIVKPAIEFIGFKNYQELFLDPSFIEAIQNTFYYAGIFVLSIVLISIPLSLWLSKNGSIYKITTSFIFSPHVTAIVSIALIFTWIMDTENGILNWFLQLIGLEPIGWLTDSKVALNSVIIVAVWKGIGYYTLIMMSSVTNLPQNIYEACSIDNIPKHKVLRRITLPLLSPTIFFIIIVALINSIQVFGTINIMTQGGPANSTTTLVYYLYEQTFKFSDIGGAAATGIILLLFLMILSILYFILFSKRVHYK</sequence>
<comment type="subcellular location">
    <subcellularLocation>
        <location evidence="1 7">Cell membrane</location>
        <topology evidence="1 7">Multi-pass membrane protein</topology>
    </subcellularLocation>
</comment>
<organism evidence="9 10">
    <name type="scientific">Facklamia lactis</name>
    <dbReference type="NCBI Taxonomy" id="2749967"/>
    <lineage>
        <taxon>Bacteria</taxon>
        <taxon>Bacillati</taxon>
        <taxon>Bacillota</taxon>
        <taxon>Bacilli</taxon>
        <taxon>Lactobacillales</taxon>
        <taxon>Aerococcaceae</taxon>
        <taxon>Facklamia</taxon>
    </lineage>
</organism>
<comment type="similarity">
    <text evidence="7">Belongs to the binding-protein-dependent transport system permease family.</text>
</comment>
<keyword evidence="5 7" id="KW-1133">Transmembrane helix</keyword>
<keyword evidence="2 7" id="KW-0813">Transport</keyword>
<keyword evidence="3" id="KW-1003">Cell membrane</keyword>
<evidence type="ECO:0000256" key="6">
    <source>
        <dbReference type="ARBA" id="ARBA00023136"/>
    </source>
</evidence>
<accession>A0ABS0LQA3</accession>
<evidence type="ECO:0000259" key="8">
    <source>
        <dbReference type="PROSITE" id="PS50928"/>
    </source>
</evidence>
<dbReference type="Proteomes" id="UP000721415">
    <property type="component" value="Unassembled WGS sequence"/>
</dbReference>
<evidence type="ECO:0000256" key="3">
    <source>
        <dbReference type="ARBA" id="ARBA00022475"/>
    </source>
</evidence>
<evidence type="ECO:0000313" key="9">
    <source>
        <dbReference type="EMBL" id="MBG9986184.1"/>
    </source>
</evidence>
<keyword evidence="10" id="KW-1185">Reference proteome</keyword>
<reference evidence="9 10" key="1">
    <citation type="submission" date="2020-07" db="EMBL/GenBank/DDBJ databases">
        <title>Facklamia lactis sp. nov., isolated from raw milk.</title>
        <authorList>
            <person name="Doll E.V."/>
            <person name="Huptas C."/>
            <person name="Staib L."/>
            <person name="Wenning M."/>
            <person name="Scherer S."/>
        </authorList>
    </citation>
    <scope>NUCLEOTIDE SEQUENCE [LARGE SCALE GENOMIC DNA]</scope>
    <source>
        <strain evidence="9 10">DSM 111018</strain>
    </source>
</reference>